<dbReference type="Proteomes" id="UP000275024">
    <property type="component" value="Unassembled WGS sequence"/>
</dbReference>
<sequence>MNGESEHRGARLVALGDSLTEGLGDPLPRASGGAGPRWRGFVPLLAEGLPPPGGAVRTVNLARSGARSADVAGAQLAAALAHRPRVASVIVGGNDTLRSPFDIARTARDLDRAIGALTADGAVVLTACLPDPGRMLRLPRAVTAPLARRMRALNDVVHHLSWRYDAVHAHLADHPCVADKAAWSVDRLHPSELGHRLLAREFHVGLAARGLAAGRPPSPLADQPPPRPTASAWWLATRGTRWVAARSTDLLPGLARLALVETRHRVAGTLETLERATREATRDALRATAGPPRAPTPAPTRAPAAVPPPATEESALGILD</sequence>
<dbReference type="SUPFAM" id="SSF52266">
    <property type="entry name" value="SGNH hydrolase"/>
    <property type="match status" value="1"/>
</dbReference>
<keyword evidence="3" id="KW-0378">Hydrolase</keyword>
<dbReference type="EMBL" id="RBDX01000001">
    <property type="protein sequence ID" value="RKN12570.1"/>
    <property type="molecule type" value="Genomic_DNA"/>
</dbReference>
<evidence type="ECO:0000313" key="4">
    <source>
        <dbReference type="EMBL" id="RKN27664.1"/>
    </source>
</evidence>
<evidence type="ECO:0000256" key="1">
    <source>
        <dbReference type="SAM" id="MobiDB-lite"/>
    </source>
</evidence>
<evidence type="ECO:0000313" key="5">
    <source>
        <dbReference type="Proteomes" id="UP000268652"/>
    </source>
</evidence>
<gene>
    <name evidence="4" type="ORF">D7318_01880</name>
    <name evidence="3" type="ORF">D7319_01015</name>
</gene>
<dbReference type="CDD" id="cd01832">
    <property type="entry name" value="SGNH_hydrolase_like_1"/>
    <property type="match status" value="1"/>
</dbReference>
<reference evidence="5 6" key="1">
    <citation type="submission" date="2018-09" db="EMBL/GenBank/DDBJ databases">
        <title>Streptomyces sp. nov. DS1-2, an endophytic actinomycete isolated from roots of Dendrobium scabrilingue.</title>
        <authorList>
            <person name="Kuncharoen N."/>
            <person name="Kudo T."/>
            <person name="Ohkuma M."/>
            <person name="Yuki M."/>
            <person name="Tanasupawat S."/>
        </authorList>
    </citation>
    <scope>NUCLEOTIDE SEQUENCE [LARGE SCALE GENOMIC DNA]</scope>
    <source>
        <strain evidence="3 6">AZ1-7</strain>
        <strain evidence="4 5">DS1-2</strain>
    </source>
</reference>
<organism evidence="3 6">
    <name type="scientific">Streptomyces radicis</name>
    <dbReference type="NCBI Taxonomy" id="1750517"/>
    <lineage>
        <taxon>Bacteria</taxon>
        <taxon>Bacillati</taxon>
        <taxon>Actinomycetota</taxon>
        <taxon>Actinomycetes</taxon>
        <taxon>Kitasatosporales</taxon>
        <taxon>Streptomycetaceae</taxon>
        <taxon>Streptomyces</taxon>
    </lineage>
</organism>
<dbReference type="AlphaFoldDB" id="A0A3A9WIB3"/>
<accession>A0A3A9WIB3</accession>
<feature type="domain" description="SGNH hydrolase-type esterase" evidence="2">
    <location>
        <begin position="14"/>
        <end position="197"/>
    </location>
</feature>
<dbReference type="RefSeq" id="WP_120695023.1">
    <property type="nucleotide sequence ID" value="NZ_RBDX01000001.1"/>
</dbReference>
<feature type="region of interest" description="Disordered" evidence="1">
    <location>
        <begin position="274"/>
        <end position="320"/>
    </location>
</feature>
<feature type="compositionally biased region" description="Basic and acidic residues" evidence="1">
    <location>
        <begin position="274"/>
        <end position="285"/>
    </location>
</feature>
<protein>
    <submittedName>
        <fullName evidence="3">SGNH/GDSL hydrolase family protein</fullName>
    </submittedName>
</protein>
<feature type="compositionally biased region" description="Pro residues" evidence="1">
    <location>
        <begin position="292"/>
        <end position="310"/>
    </location>
</feature>
<name>A0A3A9WIB3_9ACTN</name>
<dbReference type="InterPro" id="IPR013830">
    <property type="entry name" value="SGNH_hydro"/>
</dbReference>
<evidence type="ECO:0000313" key="6">
    <source>
        <dbReference type="Proteomes" id="UP000275024"/>
    </source>
</evidence>
<dbReference type="Proteomes" id="UP000268652">
    <property type="component" value="Unassembled WGS sequence"/>
</dbReference>
<dbReference type="OrthoDB" id="3465773at2"/>
<evidence type="ECO:0000259" key="2">
    <source>
        <dbReference type="Pfam" id="PF13472"/>
    </source>
</evidence>
<keyword evidence="5" id="KW-1185">Reference proteome</keyword>
<evidence type="ECO:0000313" key="3">
    <source>
        <dbReference type="EMBL" id="RKN12570.1"/>
    </source>
</evidence>
<dbReference type="EMBL" id="RBDY01000001">
    <property type="protein sequence ID" value="RKN27664.1"/>
    <property type="molecule type" value="Genomic_DNA"/>
</dbReference>
<dbReference type="GO" id="GO:0016787">
    <property type="term" value="F:hydrolase activity"/>
    <property type="evidence" value="ECO:0007669"/>
    <property type="project" value="UniProtKB-KW"/>
</dbReference>
<dbReference type="InterPro" id="IPR036514">
    <property type="entry name" value="SGNH_hydro_sf"/>
</dbReference>
<dbReference type="InterPro" id="IPR053140">
    <property type="entry name" value="GDSL_Rv0518-like"/>
</dbReference>
<dbReference type="Gene3D" id="3.40.50.1110">
    <property type="entry name" value="SGNH hydrolase"/>
    <property type="match status" value="1"/>
</dbReference>
<dbReference type="PANTHER" id="PTHR43784:SF2">
    <property type="entry name" value="GDSL-LIKE LIPASE_ACYLHYDROLASE, PUTATIVE (AFU_ORTHOLOGUE AFUA_2G00820)-RELATED"/>
    <property type="match status" value="1"/>
</dbReference>
<dbReference type="Pfam" id="PF13472">
    <property type="entry name" value="Lipase_GDSL_2"/>
    <property type="match status" value="1"/>
</dbReference>
<comment type="caution">
    <text evidence="3">The sequence shown here is derived from an EMBL/GenBank/DDBJ whole genome shotgun (WGS) entry which is preliminary data.</text>
</comment>
<proteinExistence type="predicted"/>
<dbReference type="PANTHER" id="PTHR43784">
    <property type="entry name" value="GDSL-LIKE LIPASE/ACYLHYDROLASE, PUTATIVE (AFU_ORTHOLOGUE AFUA_2G00820)-RELATED"/>
    <property type="match status" value="1"/>
</dbReference>